<dbReference type="InterPro" id="IPR035437">
    <property type="entry name" value="SNase_OB-fold_sf"/>
</dbReference>
<dbReference type="PANTHER" id="PTHR22948">
    <property type="entry name" value="TUDOR DOMAIN CONTAINING PROTEIN"/>
    <property type="match status" value="1"/>
</dbReference>
<proteinExistence type="predicted"/>
<dbReference type="GO" id="GO:0005737">
    <property type="term" value="C:cytoplasm"/>
    <property type="evidence" value="ECO:0007669"/>
    <property type="project" value="UniProtKB-ARBA"/>
</dbReference>
<evidence type="ECO:0000313" key="2">
    <source>
        <dbReference type="EMBL" id="CAD7441737.1"/>
    </source>
</evidence>
<dbReference type="PANTHER" id="PTHR22948:SF29">
    <property type="entry name" value="FI02030P-RELATED"/>
    <property type="match status" value="1"/>
</dbReference>
<evidence type="ECO:0000259" key="1">
    <source>
        <dbReference type="PROSITE" id="PS50304"/>
    </source>
</evidence>
<accession>A0A7R9EWK4</accession>
<protein>
    <recommendedName>
        <fullName evidence="1">Tudor domain-containing protein</fullName>
    </recommendedName>
</protein>
<dbReference type="FunFam" id="2.30.30.140:FF:000018">
    <property type="entry name" value="Serine/threonine-protein kinase 31"/>
    <property type="match status" value="2"/>
</dbReference>
<sequence length="1095" mass="122255">MSARSSFYLAGSFLNAINNPELHQGASAQRGHAIIPPDPPIQVKPWALFSPDFDKGFAIPHESALSIGQVCCARYHDGVYYRARITSLSDLMKTQVSVLFIDYGNSEVVFVDDIRVLDSGVVQPLDSLPGQATEFYLAGVIPAIGDWNDESLQIIRQTICYAELQGVVLSQCGNKKLLNLLYQNQDFSRILIDSNIAAPIALQAQQAIIQALFTTPSFPSFNVPPPALSSTNRNIPSIRVTGQNVFPEVRSVLPPPNYRTVNPTNFPPPVRMNNPVPLPQHSGKSIFSSPLLDINSQHNVYVSHIEDGPSSFTVQLELNSSTLGSLMEKINSFTPCPFSQPLMPGTVCLGRFTEDKTLCRAVVMAVLGDRCKLYYVDFGNSEILPYSEIYNIPEEFVVPKVMALRFTLFALKDLGKITNDVKIMFNDIVSEKLVQLRVTPADGPPLKQYCELYTNGQNVKEMLLQSIKSIRQVESYDKLPLPIVGGHESALISFIKNPSDFYIQYEGNTDALNNVMTTLETHCETASILQPKLFRVGMPCCALYSEDNQWYRAQILSIAPHAVNVHYIDYGNTDSVQYSMLKEISPSLVEILGAQAVRCCLKGFQSNHRDELTGMFEEMTLGKSLKMVVTGTGYMESETLVVELYDESISPPANIGSKLLIPDTIPTAQENENIQEAHPNVEAVFVMQRARRSEESQELIKIKNLGERNVMMIQENPGRRKVMVIGERREERRNGVTVGIGQMTGEAEKLMRNTVKEGTSLALEELVMIGEVENPGKKRNVLVKMIIHKMVKKIRVETNIVLEEMGKSTGEESHGKKENVLVKMRMHKMVKKIEVETNMVLEALGKNTEEESHGKKENVLVKMRMHKMGKKMVVETNIVLEEMVKNAEESNGKKGNVSVKMIIIPEITKTSMGIQRMEDDTRINGRIKMTMRKIGNQEIMDLTLVELAVGDLSKKITMMMEIQMKGSLGTIVENFENTQGFHTPVASGDTWDDEPEMDNVVPVMTDFSPAVIKVGDIKTVEIVYAASPENFYVQARWMKLYAAANSCSYIFSLGLDDTNGKPANRTPPSPVSVAVQFSVWFAFSSPFRSLVYMRF</sequence>
<dbReference type="AlphaFoldDB" id="A0A7R9EWK4"/>
<reference evidence="2" key="1">
    <citation type="submission" date="2020-11" db="EMBL/GenBank/DDBJ databases">
        <authorList>
            <person name="Tran Van P."/>
        </authorList>
    </citation>
    <scope>NUCLEOTIDE SEQUENCE</scope>
</reference>
<dbReference type="EMBL" id="OD565421">
    <property type="protein sequence ID" value="CAD7441737.1"/>
    <property type="molecule type" value="Genomic_DNA"/>
</dbReference>
<dbReference type="SMART" id="SM00333">
    <property type="entry name" value="TUDOR"/>
    <property type="match status" value="3"/>
</dbReference>
<dbReference type="Gene3D" id="2.40.50.90">
    <property type="match status" value="3"/>
</dbReference>
<gene>
    <name evidence="2" type="ORF">TBIB3V08_LOCUS4191</name>
</gene>
<dbReference type="InterPro" id="IPR050621">
    <property type="entry name" value="Tudor_domain_containing"/>
</dbReference>
<feature type="domain" description="Tudor" evidence="1">
    <location>
        <begin position="341"/>
        <end position="399"/>
    </location>
</feature>
<feature type="domain" description="Tudor" evidence="1">
    <location>
        <begin position="64"/>
        <end position="124"/>
    </location>
</feature>
<name>A0A7R9EWK4_9NEOP</name>
<dbReference type="Gene3D" id="2.30.30.140">
    <property type="match status" value="3"/>
</dbReference>
<organism evidence="2">
    <name type="scientific">Timema bartmani</name>
    <dbReference type="NCBI Taxonomy" id="61472"/>
    <lineage>
        <taxon>Eukaryota</taxon>
        <taxon>Metazoa</taxon>
        <taxon>Ecdysozoa</taxon>
        <taxon>Arthropoda</taxon>
        <taxon>Hexapoda</taxon>
        <taxon>Insecta</taxon>
        <taxon>Pterygota</taxon>
        <taxon>Neoptera</taxon>
        <taxon>Polyneoptera</taxon>
        <taxon>Phasmatodea</taxon>
        <taxon>Timematodea</taxon>
        <taxon>Timematoidea</taxon>
        <taxon>Timematidae</taxon>
        <taxon>Timema</taxon>
    </lineage>
</organism>
<dbReference type="SUPFAM" id="SSF63748">
    <property type="entry name" value="Tudor/PWWP/MBT"/>
    <property type="match status" value="3"/>
</dbReference>
<dbReference type="Pfam" id="PF00567">
    <property type="entry name" value="TUDOR"/>
    <property type="match status" value="3"/>
</dbReference>
<dbReference type="InterPro" id="IPR002999">
    <property type="entry name" value="Tudor"/>
</dbReference>
<feature type="domain" description="Tudor" evidence="1">
    <location>
        <begin position="533"/>
        <end position="591"/>
    </location>
</feature>
<dbReference type="PROSITE" id="PS50304">
    <property type="entry name" value="TUDOR"/>
    <property type="match status" value="3"/>
</dbReference>